<name>A0A655CKP7_MYCTX</name>
<evidence type="ECO:0000313" key="2">
    <source>
        <dbReference type="EMBL" id="CNU18646.1"/>
    </source>
</evidence>
<protein>
    <submittedName>
        <fullName evidence="2">Integral membrane alanine and leucine rich protein</fullName>
    </submittedName>
</protein>
<evidence type="ECO:0000313" key="3">
    <source>
        <dbReference type="Proteomes" id="UP000039217"/>
    </source>
</evidence>
<dbReference type="AlphaFoldDB" id="A0A655CKP7"/>
<dbReference type="InterPro" id="IPR016566">
    <property type="entry name" value="UCP010219"/>
</dbReference>
<sequence>MSRAVFAFDVATLGWTLVFAARFIVQRHLYDADKTGWLGVARIGMGWPLTALAALATYAAIKAAQRAILASHDAAAVGGAAEFDADAGRE</sequence>
<evidence type="ECO:0000256" key="1">
    <source>
        <dbReference type="SAM" id="Phobius"/>
    </source>
</evidence>
<keyword evidence="1" id="KW-0472">Membrane</keyword>
<feature type="transmembrane region" description="Helical" evidence="1">
    <location>
        <begin position="36"/>
        <end position="61"/>
    </location>
</feature>
<proteinExistence type="predicted"/>
<dbReference type="EMBL" id="CQQC01000038">
    <property type="protein sequence ID" value="CNU18646.1"/>
    <property type="molecule type" value="Genomic_DNA"/>
</dbReference>
<accession>A0A655CKP7</accession>
<dbReference type="Pfam" id="PF11361">
    <property type="entry name" value="DUF3159"/>
    <property type="match status" value="1"/>
</dbReference>
<keyword evidence="1" id="KW-1133">Transmembrane helix</keyword>
<keyword evidence="1" id="KW-0812">Transmembrane</keyword>
<reference evidence="2 3" key="1">
    <citation type="submission" date="2015-03" db="EMBL/GenBank/DDBJ databases">
        <authorList>
            <consortium name="Pathogen Informatics"/>
        </authorList>
    </citation>
    <scope>NUCLEOTIDE SEQUENCE [LARGE SCALE GENOMIC DNA]</scope>
    <source>
        <strain evidence="2 3">D00501624</strain>
    </source>
</reference>
<organism evidence="2 3">
    <name type="scientific">Mycobacterium tuberculosis</name>
    <dbReference type="NCBI Taxonomy" id="1773"/>
    <lineage>
        <taxon>Bacteria</taxon>
        <taxon>Bacillati</taxon>
        <taxon>Actinomycetota</taxon>
        <taxon>Actinomycetes</taxon>
        <taxon>Mycobacteriales</taxon>
        <taxon>Mycobacteriaceae</taxon>
        <taxon>Mycobacterium</taxon>
        <taxon>Mycobacterium tuberculosis complex</taxon>
    </lineage>
</organism>
<dbReference type="Proteomes" id="UP000039217">
    <property type="component" value="Unassembled WGS sequence"/>
</dbReference>
<gene>
    <name evidence="2" type="ORF">ERS007661_00227</name>
</gene>